<keyword evidence="2" id="KW-1185">Reference proteome</keyword>
<comment type="caution">
    <text evidence="1">The sequence shown here is derived from an EMBL/GenBank/DDBJ whole genome shotgun (WGS) entry which is preliminary data.</text>
</comment>
<dbReference type="OrthoDB" id="6430341at2759"/>
<sequence>MRKIWEIDNLGITDNIERESSEEETLKQFEQNIKFKNGRYEVRLPFKDEVNMTSNFNLAKNRLMGLASRFREDNSLYANYTSVLDSQLTDGIIKSVNTENLNQNLIYYMPHHSIIRNDKETTKLRIVFDASSKEKNCFSLNYNLKAGPNLN</sequence>
<protein>
    <submittedName>
        <fullName evidence="1">Integrase catalytic domain-containing protein</fullName>
    </submittedName>
</protein>
<dbReference type="PANTHER" id="PTHR47331">
    <property type="entry name" value="PHD-TYPE DOMAIN-CONTAINING PROTEIN"/>
    <property type="match status" value="1"/>
</dbReference>
<name>A0A8X6KCU7_TRICU</name>
<dbReference type="Proteomes" id="UP000887116">
    <property type="component" value="Unassembled WGS sequence"/>
</dbReference>
<gene>
    <name evidence="1" type="primary">AVEN_226068_1</name>
    <name evidence="1" type="ORF">TNCT_69211</name>
</gene>
<proteinExistence type="predicted"/>
<evidence type="ECO:0000313" key="2">
    <source>
        <dbReference type="Proteomes" id="UP000887116"/>
    </source>
</evidence>
<dbReference type="EMBL" id="BMAO01010850">
    <property type="protein sequence ID" value="GFQ69891.1"/>
    <property type="molecule type" value="Genomic_DNA"/>
</dbReference>
<dbReference type="AlphaFoldDB" id="A0A8X6KCU7"/>
<organism evidence="1 2">
    <name type="scientific">Trichonephila clavata</name>
    <name type="common">Joro spider</name>
    <name type="synonym">Nephila clavata</name>
    <dbReference type="NCBI Taxonomy" id="2740835"/>
    <lineage>
        <taxon>Eukaryota</taxon>
        <taxon>Metazoa</taxon>
        <taxon>Ecdysozoa</taxon>
        <taxon>Arthropoda</taxon>
        <taxon>Chelicerata</taxon>
        <taxon>Arachnida</taxon>
        <taxon>Araneae</taxon>
        <taxon>Araneomorphae</taxon>
        <taxon>Entelegynae</taxon>
        <taxon>Araneoidea</taxon>
        <taxon>Nephilidae</taxon>
        <taxon>Trichonephila</taxon>
    </lineage>
</organism>
<evidence type="ECO:0000313" key="1">
    <source>
        <dbReference type="EMBL" id="GFQ69891.1"/>
    </source>
</evidence>
<accession>A0A8X6KCU7</accession>
<reference evidence="1" key="1">
    <citation type="submission" date="2020-07" db="EMBL/GenBank/DDBJ databases">
        <title>Multicomponent nature underlies the extraordinary mechanical properties of spider dragline silk.</title>
        <authorList>
            <person name="Kono N."/>
            <person name="Nakamura H."/>
            <person name="Mori M."/>
            <person name="Yoshida Y."/>
            <person name="Ohtoshi R."/>
            <person name="Malay A.D."/>
            <person name="Moran D.A.P."/>
            <person name="Tomita M."/>
            <person name="Numata K."/>
            <person name="Arakawa K."/>
        </authorList>
    </citation>
    <scope>NUCLEOTIDE SEQUENCE</scope>
</reference>
<dbReference type="PANTHER" id="PTHR47331:SF5">
    <property type="entry name" value="RIBONUCLEASE H"/>
    <property type="match status" value="1"/>
</dbReference>